<comment type="similarity">
    <text evidence="2 4">Belongs to the UDP-N-acetylglucosamine 2-epimerase family.</text>
</comment>
<protein>
    <recommendedName>
        <fullName evidence="3">UDP-N-acetylglucosamine 2-epimerase (non-hydrolyzing)</fullName>
        <ecNumber evidence="3">5.1.3.14</ecNumber>
    </recommendedName>
</protein>
<sequence>MKKVLIVFGTRPEAIKMAPLVNKFKQHSDIFETSVCVTGQHREMLDQVLRLFEIIPDFDLNIMKQGQDLYDVTSIVLVKMRDILREVKPDLVFVHGDTTTSMAVALAAFYQKIPVAHIEAGLRTHNIYSPWPEEINRQLTGRIATYHFAPTKLSHQNLLDEKVSEDSIVVTGNTVIDALQWVVKKIENSNQLSEKIGGILNDFGYDYQRLNNNGRRLVLITGHRRENFGEGFLSICKALKTLANSYPSVDFVYPMHLNPNVRKPINDIFGDEKPDNIFFIEPLDYLPFIFLMKKSYLVLTDSGGIQEEAPGLGKPVLVMRDNTERPEAVEAGTVQLVGTQYNKIIEGVSLLLDNENHYNSMSKANNPYGDGMSSDRILEFLIKKLKE</sequence>
<evidence type="ECO:0000256" key="4">
    <source>
        <dbReference type="RuleBase" id="RU003513"/>
    </source>
</evidence>
<keyword evidence="1 4" id="KW-0413">Isomerase</keyword>
<accession>A0ABT3HJC6</accession>
<dbReference type="EMBL" id="JAPDHV010000001">
    <property type="protein sequence ID" value="MCW3159872.1"/>
    <property type="molecule type" value="Genomic_DNA"/>
</dbReference>
<evidence type="ECO:0000313" key="7">
    <source>
        <dbReference type="Proteomes" id="UP001163719"/>
    </source>
</evidence>
<comment type="caution">
    <text evidence="6">The sequence shown here is derived from an EMBL/GenBank/DDBJ whole genome shotgun (WGS) entry which is preliminary data.</text>
</comment>
<dbReference type="PANTHER" id="PTHR43174">
    <property type="entry name" value="UDP-N-ACETYLGLUCOSAMINE 2-EPIMERASE"/>
    <property type="match status" value="1"/>
</dbReference>
<dbReference type="Pfam" id="PF02350">
    <property type="entry name" value="Epimerase_2"/>
    <property type="match status" value="1"/>
</dbReference>
<evidence type="ECO:0000256" key="1">
    <source>
        <dbReference type="ARBA" id="ARBA00023235"/>
    </source>
</evidence>
<evidence type="ECO:0000313" key="6">
    <source>
        <dbReference type="EMBL" id="MCW3159872.1"/>
    </source>
</evidence>
<evidence type="ECO:0000256" key="2">
    <source>
        <dbReference type="ARBA" id="ARBA00038209"/>
    </source>
</evidence>
<evidence type="ECO:0000256" key="3">
    <source>
        <dbReference type="ARBA" id="ARBA00038858"/>
    </source>
</evidence>
<dbReference type="Gene3D" id="3.40.50.2000">
    <property type="entry name" value="Glycogen Phosphorylase B"/>
    <property type="match status" value="2"/>
</dbReference>
<evidence type="ECO:0000259" key="5">
    <source>
        <dbReference type="Pfam" id="PF02350"/>
    </source>
</evidence>
<dbReference type="RefSeq" id="WP_264741846.1">
    <property type="nucleotide sequence ID" value="NZ_JAPDHV010000001.1"/>
</dbReference>
<dbReference type="GO" id="GO:0008761">
    <property type="term" value="F:UDP-N-acetylglucosamine 2-epimerase activity"/>
    <property type="evidence" value="ECO:0007669"/>
    <property type="project" value="UniProtKB-EC"/>
</dbReference>
<feature type="domain" description="UDP-N-acetylglucosamine 2-epimerase" evidence="5">
    <location>
        <begin position="28"/>
        <end position="381"/>
    </location>
</feature>
<dbReference type="Proteomes" id="UP001163719">
    <property type="component" value="Unassembled WGS sequence"/>
</dbReference>
<keyword evidence="7" id="KW-1185">Reference proteome</keyword>
<name>A0ABT3HJC6_9FLAO</name>
<gene>
    <name evidence="6" type="primary">wecB</name>
    <name evidence="6" type="ORF">OH806_01085</name>
</gene>
<dbReference type="CDD" id="cd03786">
    <property type="entry name" value="GTB_UDP-GlcNAc_2-Epimerase"/>
    <property type="match status" value="1"/>
</dbReference>
<organism evidence="6 7">
    <name type="scientific">Chryseobacterium oryctis</name>
    <dbReference type="NCBI Taxonomy" id="2952618"/>
    <lineage>
        <taxon>Bacteria</taxon>
        <taxon>Pseudomonadati</taxon>
        <taxon>Bacteroidota</taxon>
        <taxon>Flavobacteriia</taxon>
        <taxon>Flavobacteriales</taxon>
        <taxon>Weeksellaceae</taxon>
        <taxon>Chryseobacterium group</taxon>
        <taxon>Chryseobacterium</taxon>
    </lineage>
</organism>
<dbReference type="EC" id="5.1.3.14" evidence="3"/>
<dbReference type="NCBIfam" id="TIGR00236">
    <property type="entry name" value="wecB"/>
    <property type="match status" value="1"/>
</dbReference>
<proteinExistence type="inferred from homology"/>
<dbReference type="InterPro" id="IPR003331">
    <property type="entry name" value="UDP_GlcNAc_Epimerase_2_dom"/>
</dbReference>
<dbReference type="SUPFAM" id="SSF53756">
    <property type="entry name" value="UDP-Glycosyltransferase/glycogen phosphorylase"/>
    <property type="match status" value="1"/>
</dbReference>
<dbReference type="PANTHER" id="PTHR43174:SF2">
    <property type="entry name" value="UDP-N-ACETYLGLUCOSAMINE 2-EPIMERASE"/>
    <property type="match status" value="1"/>
</dbReference>
<reference evidence="6" key="1">
    <citation type="submission" date="2022-10" db="EMBL/GenBank/DDBJ databases">
        <title>Chryseobacterium babae sp. nov. isolated from the gut of the beetle Oryctes rhinoceros, and Chryseobacterium kimseyorum sp. nov., isolated from a stick insect rearing cage.</title>
        <authorList>
            <person name="Shelomi M."/>
            <person name="Han C.-J."/>
            <person name="Chen W.-M."/>
            <person name="Chen H.-K."/>
            <person name="Liaw S.-J."/>
            <person name="Muhle E."/>
            <person name="Clermont D."/>
        </authorList>
    </citation>
    <scope>NUCLEOTIDE SEQUENCE</scope>
    <source>
        <strain evidence="6">WLa1L2M3</strain>
    </source>
</reference>
<dbReference type="InterPro" id="IPR029767">
    <property type="entry name" value="WecB-like"/>
</dbReference>